<comment type="caution">
    <text evidence="1">The sequence shown here is derived from an EMBL/GenBank/DDBJ whole genome shotgun (WGS) entry which is preliminary data.</text>
</comment>
<evidence type="ECO:0000313" key="2">
    <source>
        <dbReference type="Proteomes" id="UP001281410"/>
    </source>
</evidence>
<keyword evidence="2" id="KW-1185">Reference proteome</keyword>
<proteinExistence type="predicted"/>
<sequence>MKACRELAIIALKIFFFKIVLNADKESGRLKVLIVFAEFIFMACIAWHCYDIQDCFASILSFIPTGCANYVSTSILCVSDFLQTCFYCADTARCHLEEDSKEPGHVGFSARSLPECMMPGWG</sequence>
<name>A0AAE0A2F8_9ROSI</name>
<dbReference type="AlphaFoldDB" id="A0AAE0A2F8"/>
<organism evidence="1 2">
    <name type="scientific">Dipteronia sinensis</name>
    <dbReference type="NCBI Taxonomy" id="43782"/>
    <lineage>
        <taxon>Eukaryota</taxon>
        <taxon>Viridiplantae</taxon>
        <taxon>Streptophyta</taxon>
        <taxon>Embryophyta</taxon>
        <taxon>Tracheophyta</taxon>
        <taxon>Spermatophyta</taxon>
        <taxon>Magnoliopsida</taxon>
        <taxon>eudicotyledons</taxon>
        <taxon>Gunneridae</taxon>
        <taxon>Pentapetalae</taxon>
        <taxon>rosids</taxon>
        <taxon>malvids</taxon>
        <taxon>Sapindales</taxon>
        <taxon>Sapindaceae</taxon>
        <taxon>Hippocastanoideae</taxon>
        <taxon>Acereae</taxon>
        <taxon>Dipteronia</taxon>
    </lineage>
</organism>
<dbReference type="Proteomes" id="UP001281410">
    <property type="component" value="Unassembled WGS sequence"/>
</dbReference>
<protein>
    <submittedName>
        <fullName evidence="1">Uncharacterized protein</fullName>
    </submittedName>
</protein>
<reference evidence="1" key="1">
    <citation type="journal article" date="2023" name="Plant J.">
        <title>Genome sequences and population genomics provide insights into the demographic history, inbreeding, and mutation load of two 'living fossil' tree species of Dipteronia.</title>
        <authorList>
            <person name="Feng Y."/>
            <person name="Comes H.P."/>
            <person name="Chen J."/>
            <person name="Zhu S."/>
            <person name="Lu R."/>
            <person name="Zhang X."/>
            <person name="Li P."/>
            <person name="Qiu J."/>
            <person name="Olsen K.M."/>
            <person name="Qiu Y."/>
        </authorList>
    </citation>
    <scope>NUCLEOTIDE SEQUENCE</scope>
    <source>
        <strain evidence="1">NBL</strain>
    </source>
</reference>
<evidence type="ECO:0000313" key="1">
    <source>
        <dbReference type="EMBL" id="KAK3199515.1"/>
    </source>
</evidence>
<gene>
    <name evidence="1" type="ORF">Dsin_022930</name>
</gene>
<dbReference type="EMBL" id="JANJYJ010000007">
    <property type="protein sequence ID" value="KAK3199515.1"/>
    <property type="molecule type" value="Genomic_DNA"/>
</dbReference>
<accession>A0AAE0A2F8</accession>